<dbReference type="RefSeq" id="WP_160202372.1">
    <property type="nucleotide sequence ID" value="NZ_QXWK01000019.1"/>
</dbReference>
<dbReference type="AlphaFoldDB" id="A0A845QLT2"/>
<proteinExistence type="predicted"/>
<evidence type="ECO:0000313" key="1">
    <source>
        <dbReference type="EMBL" id="NBH62085.1"/>
    </source>
</evidence>
<comment type="caution">
    <text evidence="1">The sequence shown here is derived from an EMBL/GenBank/DDBJ whole genome shotgun (WGS) entry which is preliminary data.</text>
</comment>
<name>A0A845QLT2_9FIRM</name>
<organism evidence="1 2">
    <name type="scientific">Anaerotruncus colihominis</name>
    <dbReference type="NCBI Taxonomy" id="169435"/>
    <lineage>
        <taxon>Bacteria</taxon>
        <taxon>Bacillati</taxon>
        <taxon>Bacillota</taxon>
        <taxon>Clostridia</taxon>
        <taxon>Eubacteriales</taxon>
        <taxon>Oscillospiraceae</taxon>
        <taxon>Anaerotruncus</taxon>
    </lineage>
</organism>
<keyword evidence="2" id="KW-1185">Reference proteome</keyword>
<dbReference type="EMBL" id="QXWK01000019">
    <property type="protein sequence ID" value="NBH62085.1"/>
    <property type="molecule type" value="Genomic_DNA"/>
</dbReference>
<accession>A0A845QLT2</accession>
<dbReference type="Proteomes" id="UP000446866">
    <property type="component" value="Unassembled WGS sequence"/>
</dbReference>
<reference evidence="1 2" key="1">
    <citation type="submission" date="2018-08" db="EMBL/GenBank/DDBJ databases">
        <title>Murine metabolic-syndrome-specific gut microbial biobank.</title>
        <authorList>
            <person name="Liu C."/>
        </authorList>
    </citation>
    <scope>NUCLEOTIDE SEQUENCE [LARGE SCALE GENOMIC DNA]</scope>
    <source>
        <strain evidence="1 2">28</strain>
    </source>
</reference>
<sequence length="137" mass="16103">MRYDENILIAEEKETCVFFEKLENDDSAVYGILMNPWIGSFFDYGDSIYFDAEKDKDFCLFLEKLIKESVFLDEMEITKPLVILQEEGKSPFSTIHGEVLFTIIKAKCPDVRCCMIMYPKERKLIAKLRAEKWFKEG</sequence>
<protein>
    <submittedName>
        <fullName evidence="1">Uncharacterized protein</fullName>
    </submittedName>
</protein>
<evidence type="ECO:0000313" key="2">
    <source>
        <dbReference type="Proteomes" id="UP000446866"/>
    </source>
</evidence>
<gene>
    <name evidence="1" type="ORF">D0435_10520</name>
</gene>